<evidence type="ECO:0000313" key="3">
    <source>
        <dbReference type="Proteomes" id="UP000030129"/>
    </source>
</evidence>
<dbReference type="eggNOG" id="COG0400">
    <property type="taxonomic scope" value="Bacteria"/>
</dbReference>
<dbReference type="Gene3D" id="3.40.50.1820">
    <property type="entry name" value="alpha/beta hydrolase"/>
    <property type="match status" value="1"/>
</dbReference>
<dbReference type="RefSeq" id="WP_035130587.1">
    <property type="nucleotide sequence ID" value="NZ_JRLV01000001.1"/>
</dbReference>
<reference evidence="2 3" key="1">
    <citation type="submission" date="2013-09" db="EMBL/GenBank/DDBJ databases">
        <authorList>
            <person name="Zeng Z."/>
            <person name="Chen C."/>
        </authorList>
    </citation>
    <scope>NUCLEOTIDE SEQUENCE [LARGE SCALE GENOMIC DNA]</scope>
    <source>
        <strain evidence="2 3">F44-8</strain>
    </source>
</reference>
<evidence type="ECO:0000259" key="1">
    <source>
        <dbReference type="Pfam" id="PF02230"/>
    </source>
</evidence>
<dbReference type="EMBL" id="JRLV01000001">
    <property type="protein sequence ID" value="KGO84536.1"/>
    <property type="molecule type" value="Genomic_DNA"/>
</dbReference>
<dbReference type="SUPFAM" id="SSF53474">
    <property type="entry name" value="alpha/beta-Hydrolases"/>
    <property type="match status" value="1"/>
</dbReference>
<name>A0A0A2LYV4_9FLAO</name>
<dbReference type="InterPro" id="IPR003140">
    <property type="entry name" value="PLipase/COase/thioEstase"/>
</dbReference>
<organism evidence="2 3">
    <name type="scientific">Flavobacterium beibuense F44-8</name>
    <dbReference type="NCBI Taxonomy" id="1406840"/>
    <lineage>
        <taxon>Bacteria</taxon>
        <taxon>Pseudomonadati</taxon>
        <taxon>Bacteroidota</taxon>
        <taxon>Flavobacteriia</taxon>
        <taxon>Flavobacteriales</taxon>
        <taxon>Flavobacteriaceae</taxon>
        <taxon>Flavobacterium</taxon>
    </lineage>
</organism>
<sequence>MKFEPLKYIYQSSGNAAAYTLLLLHGTGGNEKDLIPLAKDFGDRFNILSLRGNVNEHGMPRFFKRLGMGVFDEKDLDFRTDEMVSFIESIADKEGFDITKLIALGYSNGANIAGSTLIKYPEFLAGAILYRPMQPFKEVKSIGTDTGVPVFFSSGRLDPTINPNETVEYLDKLKELGFTVEHHDLLTGHNLTQNDIELTTEWLNMNFA</sequence>
<evidence type="ECO:0000313" key="2">
    <source>
        <dbReference type="EMBL" id="KGO84536.1"/>
    </source>
</evidence>
<comment type="caution">
    <text evidence="2">The sequence shown here is derived from an EMBL/GenBank/DDBJ whole genome shotgun (WGS) entry which is preliminary data.</text>
</comment>
<protein>
    <recommendedName>
        <fullName evidence="1">Phospholipase/carboxylesterase/thioesterase domain-containing protein</fullName>
    </recommendedName>
</protein>
<dbReference type="GO" id="GO:0016787">
    <property type="term" value="F:hydrolase activity"/>
    <property type="evidence" value="ECO:0007669"/>
    <property type="project" value="InterPro"/>
</dbReference>
<accession>A0A0A2LYV4</accession>
<feature type="domain" description="Phospholipase/carboxylesterase/thioesterase" evidence="1">
    <location>
        <begin position="12"/>
        <end position="204"/>
    </location>
</feature>
<dbReference type="STRING" id="1406840.Q763_01985"/>
<dbReference type="Pfam" id="PF02230">
    <property type="entry name" value="Abhydrolase_2"/>
    <property type="match status" value="1"/>
</dbReference>
<dbReference type="Proteomes" id="UP000030129">
    <property type="component" value="Unassembled WGS sequence"/>
</dbReference>
<gene>
    <name evidence="2" type="ORF">Q763_01985</name>
</gene>
<proteinExistence type="predicted"/>
<dbReference type="AlphaFoldDB" id="A0A0A2LYV4"/>
<dbReference type="InterPro" id="IPR029058">
    <property type="entry name" value="AB_hydrolase_fold"/>
</dbReference>
<keyword evidence="3" id="KW-1185">Reference proteome</keyword>